<accession>A0A2A6FV90</accession>
<dbReference type="SUPFAM" id="SSF51905">
    <property type="entry name" value="FAD/NAD(P)-binding domain"/>
    <property type="match status" value="1"/>
</dbReference>
<organism evidence="2 3">
    <name type="scientific">Candidatus Lumbricidiphila eiseniae</name>
    <dbReference type="NCBI Taxonomy" id="1969409"/>
    <lineage>
        <taxon>Bacteria</taxon>
        <taxon>Bacillati</taxon>
        <taxon>Actinomycetota</taxon>
        <taxon>Actinomycetes</taxon>
        <taxon>Micrococcales</taxon>
        <taxon>Microbacteriaceae</taxon>
        <taxon>Candidatus Lumbricidiphila</taxon>
    </lineage>
</organism>
<evidence type="ECO:0000313" key="2">
    <source>
        <dbReference type="EMBL" id="PDQ36556.1"/>
    </source>
</evidence>
<name>A0A2A6FV90_9MICO</name>
<dbReference type="GO" id="GO:0016491">
    <property type="term" value="F:oxidoreductase activity"/>
    <property type="evidence" value="ECO:0007669"/>
    <property type="project" value="InterPro"/>
</dbReference>
<reference evidence="3" key="1">
    <citation type="submission" date="2017-03" db="EMBL/GenBank/DDBJ databases">
        <authorList>
            <person name="Lund M.B."/>
        </authorList>
    </citation>
    <scope>NUCLEOTIDE SEQUENCE [LARGE SCALE GENOMIC DNA]</scope>
</reference>
<evidence type="ECO:0000259" key="1">
    <source>
        <dbReference type="Pfam" id="PF01593"/>
    </source>
</evidence>
<dbReference type="Pfam" id="PF01593">
    <property type="entry name" value="Amino_oxidase"/>
    <property type="match status" value="1"/>
</dbReference>
<comment type="caution">
    <text evidence="2">The sequence shown here is derived from an EMBL/GenBank/DDBJ whole genome shotgun (WGS) entry which is preliminary data.</text>
</comment>
<feature type="domain" description="Amine oxidase" evidence="1">
    <location>
        <begin position="37"/>
        <end position="285"/>
    </location>
</feature>
<dbReference type="AlphaFoldDB" id="A0A2A6FV90"/>
<proteinExistence type="predicted"/>
<gene>
    <name evidence="2" type="ORF">B5766_00155</name>
</gene>
<dbReference type="InterPro" id="IPR002937">
    <property type="entry name" value="Amino_oxidase"/>
</dbReference>
<dbReference type="InterPro" id="IPR050464">
    <property type="entry name" value="Zeta_carotene_desat/Oxidored"/>
</dbReference>
<dbReference type="Gene3D" id="3.50.50.60">
    <property type="entry name" value="FAD/NAD(P)-binding domain"/>
    <property type="match status" value="1"/>
</dbReference>
<dbReference type="PANTHER" id="PTHR42923:SF3">
    <property type="entry name" value="PROTOPORPHYRINOGEN OXIDASE"/>
    <property type="match status" value="1"/>
</dbReference>
<protein>
    <recommendedName>
        <fullName evidence="1">Amine oxidase domain-containing protein</fullName>
    </recommendedName>
</protein>
<dbReference type="SUPFAM" id="SSF54373">
    <property type="entry name" value="FAD-linked reductases, C-terminal domain"/>
    <property type="match status" value="1"/>
</dbReference>
<dbReference type="InterPro" id="IPR036188">
    <property type="entry name" value="FAD/NAD-bd_sf"/>
</dbReference>
<dbReference type="PANTHER" id="PTHR42923">
    <property type="entry name" value="PROTOPORPHYRINOGEN OXIDASE"/>
    <property type="match status" value="1"/>
</dbReference>
<dbReference type="Proteomes" id="UP000219994">
    <property type="component" value="Unassembled WGS sequence"/>
</dbReference>
<evidence type="ECO:0000313" key="3">
    <source>
        <dbReference type="Proteomes" id="UP000219994"/>
    </source>
</evidence>
<dbReference type="EMBL" id="NAEP01000004">
    <property type="protein sequence ID" value="PDQ36556.1"/>
    <property type="molecule type" value="Genomic_DNA"/>
</dbReference>
<dbReference type="Gene3D" id="3.90.660.20">
    <property type="entry name" value="Protoporphyrinogen oxidase, mitochondrial, domain 2"/>
    <property type="match status" value="1"/>
</dbReference>
<sequence length="608" mass="60338">MIDSQGSGSDGDGQHGAGSDQKVMVLDADVVVVGGGIAGLVAAFDCAKVGLRVVLLEQHDKLGGCIGRVELDGLSLDTGAESFAVRGDTVANLLASLGMSDEMAVPNPVGAWLAFRGDGGVLDTAPAPATGVLGIPANPLAAEVVRILGWRGAWRAYLDRVRPVLRIGVAHSLGELVRTRMGRAVLDRLVTPVALGVYSTDPADLEVNTVVPGLNQAMTRAGSLSGGVAQLVAARKPGSAVRGITGGMHRLVDRLHAELLRFGVEVRVGATVESVAVVKGPGAGVAGRGSGSHAAGRAEVTGCGSESHAAGRIAERDPVASVADTGWRLTATVDATQLRVTAASLVLATPADVTARLLAPLAVGPVAEAVIPGAGAVGAPTSISPLVLGTSPGAGAGAVGAPLPSSGAVPAVGLSGIAPPVDARVAAIVAALAGWPAAVTVDVVTLVLDARALDDAPRGTGVLVAPGTPGVAAKALTHSTAKWPWLAAAAAGRHVVRLSYGSAGVESPLADLGLEHVGVRACADTAALLNTPIEPGMLRAVHHTQWCDAVQPTVIGQCERVAAVEAACGDGSLVLTGGWLAGTGLAAVISHAHASVRGIRARAASGGD</sequence>